<dbReference type="OrthoDB" id="41532at2759"/>
<dbReference type="Proteomes" id="UP000799423">
    <property type="component" value="Unassembled WGS sequence"/>
</dbReference>
<dbReference type="InterPro" id="IPR016181">
    <property type="entry name" value="Acyl_CoA_acyltransferase"/>
</dbReference>
<dbReference type="GO" id="GO:0016747">
    <property type="term" value="F:acyltransferase activity, transferring groups other than amino-acyl groups"/>
    <property type="evidence" value="ECO:0007669"/>
    <property type="project" value="InterPro"/>
</dbReference>
<dbReference type="SUPFAM" id="SSF55729">
    <property type="entry name" value="Acyl-CoA N-acyltransferases (Nat)"/>
    <property type="match status" value="1"/>
</dbReference>
<dbReference type="CDD" id="cd04301">
    <property type="entry name" value="NAT_SF"/>
    <property type="match status" value="1"/>
</dbReference>
<organism evidence="4 5">
    <name type="scientific">Plenodomus tracheiphilus IPT5</name>
    <dbReference type="NCBI Taxonomy" id="1408161"/>
    <lineage>
        <taxon>Eukaryota</taxon>
        <taxon>Fungi</taxon>
        <taxon>Dikarya</taxon>
        <taxon>Ascomycota</taxon>
        <taxon>Pezizomycotina</taxon>
        <taxon>Dothideomycetes</taxon>
        <taxon>Pleosporomycetidae</taxon>
        <taxon>Pleosporales</taxon>
        <taxon>Pleosporineae</taxon>
        <taxon>Leptosphaeriaceae</taxon>
        <taxon>Plenodomus</taxon>
    </lineage>
</organism>
<feature type="domain" description="N-acetyltransferase" evidence="3">
    <location>
        <begin position="10"/>
        <end position="165"/>
    </location>
</feature>
<evidence type="ECO:0000256" key="1">
    <source>
        <dbReference type="ARBA" id="ARBA00022679"/>
    </source>
</evidence>
<reference evidence="4" key="1">
    <citation type="submission" date="2020-01" db="EMBL/GenBank/DDBJ databases">
        <authorList>
            <consortium name="DOE Joint Genome Institute"/>
            <person name="Haridas S."/>
            <person name="Albert R."/>
            <person name="Binder M."/>
            <person name="Bloem J."/>
            <person name="Labutti K."/>
            <person name="Salamov A."/>
            <person name="Andreopoulos B."/>
            <person name="Baker S.E."/>
            <person name="Barry K."/>
            <person name="Bills G."/>
            <person name="Bluhm B.H."/>
            <person name="Cannon C."/>
            <person name="Castanera R."/>
            <person name="Culley D.E."/>
            <person name="Daum C."/>
            <person name="Ezra D."/>
            <person name="Gonzalez J.B."/>
            <person name="Henrissat B."/>
            <person name="Kuo A."/>
            <person name="Liang C."/>
            <person name="Lipzen A."/>
            <person name="Lutzoni F."/>
            <person name="Magnuson J."/>
            <person name="Mondo S."/>
            <person name="Nolan M."/>
            <person name="Ohm R."/>
            <person name="Pangilinan J."/>
            <person name="Park H.-J."/>
            <person name="Ramirez L."/>
            <person name="Alfaro M."/>
            <person name="Sun H."/>
            <person name="Tritt A."/>
            <person name="Yoshinaga Y."/>
            <person name="Zwiers L.-H."/>
            <person name="Turgeon B.G."/>
            <person name="Goodwin S.B."/>
            <person name="Spatafora J.W."/>
            <person name="Crous P.W."/>
            <person name="Grigoriev I.V."/>
        </authorList>
    </citation>
    <scope>NUCLEOTIDE SEQUENCE</scope>
    <source>
        <strain evidence="4">IPT5</strain>
    </source>
</reference>
<dbReference type="EMBL" id="MU006360">
    <property type="protein sequence ID" value="KAF2844877.1"/>
    <property type="molecule type" value="Genomic_DNA"/>
</dbReference>
<keyword evidence="5" id="KW-1185">Reference proteome</keyword>
<evidence type="ECO:0000313" key="4">
    <source>
        <dbReference type="EMBL" id="KAF2844877.1"/>
    </source>
</evidence>
<proteinExistence type="predicted"/>
<protein>
    <submittedName>
        <fullName evidence="4">Acetyltransferas-like protein</fullName>
    </submittedName>
</protein>
<dbReference type="PANTHER" id="PTHR43877:SF2">
    <property type="entry name" value="AMINOALKYLPHOSPHONATE N-ACETYLTRANSFERASE-RELATED"/>
    <property type="match status" value="1"/>
</dbReference>
<sequence length="165" mass="19287">MHHQPPISHWIISSVTSDSIEEIVDFVNNARQQMFPELCAQLNDDVSRWVRSGHFLTARRGKKIIATIGYVPYDHRFPQLRYQGVEVVEVVRLFVLPDYRRCGLAAALFGKLKEQARELKIEFLYLHTHPFLPGAIRFWEKCGFAIVDVEKDPIWKTTHMQLRLT</sequence>
<dbReference type="PROSITE" id="PS51186">
    <property type="entry name" value="GNAT"/>
    <property type="match status" value="1"/>
</dbReference>
<evidence type="ECO:0000256" key="2">
    <source>
        <dbReference type="ARBA" id="ARBA00023315"/>
    </source>
</evidence>
<dbReference type="PANTHER" id="PTHR43877">
    <property type="entry name" value="AMINOALKYLPHOSPHONATE N-ACETYLTRANSFERASE-RELATED-RELATED"/>
    <property type="match status" value="1"/>
</dbReference>
<gene>
    <name evidence="4" type="ORF">T440DRAFT_409255</name>
</gene>
<keyword evidence="1" id="KW-0808">Transferase</keyword>
<name>A0A6A7AR97_9PLEO</name>
<dbReference type="AlphaFoldDB" id="A0A6A7AR97"/>
<dbReference type="Pfam" id="PF00583">
    <property type="entry name" value="Acetyltransf_1"/>
    <property type="match status" value="1"/>
</dbReference>
<dbReference type="Gene3D" id="3.40.630.30">
    <property type="match status" value="1"/>
</dbReference>
<keyword evidence="2" id="KW-0012">Acyltransferase</keyword>
<evidence type="ECO:0000313" key="5">
    <source>
        <dbReference type="Proteomes" id="UP000799423"/>
    </source>
</evidence>
<evidence type="ECO:0000259" key="3">
    <source>
        <dbReference type="PROSITE" id="PS51186"/>
    </source>
</evidence>
<accession>A0A6A7AR97</accession>
<dbReference type="InterPro" id="IPR000182">
    <property type="entry name" value="GNAT_dom"/>
</dbReference>
<dbReference type="InterPro" id="IPR050832">
    <property type="entry name" value="Bact_Acetyltransf"/>
</dbReference>